<dbReference type="SUPFAM" id="SSF48403">
    <property type="entry name" value="Ankyrin repeat"/>
    <property type="match status" value="1"/>
</dbReference>
<dbReference type="EMBL" id="ML978777">
    <property type="protein sequence ID" value="KAF2083488.1"/>
    <property type="molecule type" value="Genomic_DNA"/>
</dbReference>
<dbReference type="GO" id="GO:0051020">
    <property type="term" value="F:GTPase binding"/>
    <property type="evidence" value="ECO:0007669"/>
    <property type="project" value="TreeGrafter"/>
</dbReference>
<dbReference type="Gene3D" id="1.25.40.20">
    <property type="entry name" value="Ankyrin repeat-containing domain"/>
    <property type="match status" value="1"/>
</dbReference>
<feature type="compositionally biased region" description="Basic and acidic residues" evidence="2">
    <location>
        <begin position="490"/>
        <end position="499"/>
    </location>
</feature>
<dbReference type="InterPro" id="IPR002110">
    <property type="entry name" value="Ankyrin_rpt"/>
</dbReference>
<dbReference type="InterPro" id="IPR052072">
    <property type="entry name" value="Vascular_dev_regulator"/>
</dbReference>
<proteinExistence type="predicted"/>
<feature type="compositionally biased region" description="Polar residues" evidence="2">
    <location>
        <begin position="696"/>
        <end position="718"/>
    </location>
</feature>
<dbReference type="InterPro" id="IPR036770">
    <property type="entry name" value="Ankyrin_rpt-contain_sf"/>
</dbReference>
<evidence type="ECO:0000313" key="4">
    <source>
        <dbReference type="EMBL" id="KAF2083488.1"/>
    </source>
</evidence>
<reference evidence="4" key="1">
    <citation type="journal article" date="2020" name="Stud. Mycol.">
        <title>101 Dothideomycetes genomes: a test case for predicting lifestyles and emergence of pathogens.</title>
        <authorList>
            <person name="Haridas S."/>
            <person name="Albert R."/>
            <person name="Binder M."/>
            <person name="Bloem J."/>
            <person name="Labutti K."/>
            <person name="Salamov A."/>
            <person name="Andreopoulos B."/>
            <person name="Baker S."/>
            <person name="Barry K."/>
            <person name="Bills G."/>
            <person name="Bluhm B."/>
            <person name="Cannon C."/>
            <person name="Castanera R."/>
            <person name="Culley D."/>
            <person name="Daum C."/>
            <person name="Ezra D."/>
            <person name="Gonzalez J."/>
            <person name="Henrissat B."/>
            <person name="Kuo A."/>
            <person name="Liang C."/>
            <person name="Lipzen A."/>
            <person name="Lutzoni F."/>
            <person name="Magnuson J."/>
            <person name="Mondo S."/>
            <person name="Nolan M."/>
            <person name="Ohm R."/>
            <person name="Pangilinan J."/>
            <person name="Park H.-J."/>
            <person name="Ramirez L."/>
            <person name="Alfaro M."/>
            <person name="Sun H."/>
            <person name="Tritt A."/>
            <person name="Yoshinaga Y."/>
            <person name="Zwiers L.-H."/>
            <person name="Turgeon B."/>
            <person name="Goodwin S."/>
            <person name="Spatafora J."/>
            <person name="Crous P."/>
            <person name="Grigoriev I."/>
        </authorList>
    </citation>
    <scope>NUCLEOTIDE SEQUENCE</scope>
    <source>
        <strain evidence="4">CBS 121410</strain>
    </source>
</reference>
<dbReference type="OrthoDB" id="426293at2759"/>
<feature type="domain" description="Dilute" evidence="3">
    <location>
        <begin position="384"/>
        <end position="679"/>
    </location>
</feature>
<keyword evidence="1" id="KW-0040">ANK repeat</keyword>
<accession>A0A9P4LVY4</accession>
<dbReference type="Proteomes" id="UP000799776">
    <property type="component" value="Unassembled WGS sequence"/>
</dbReference>
<evidence type="ECO:0000259" key="3">
    <source>
        <dbReference type="PROSITE" id="PS51126"/>
    </source>
</evidence>
<comment type="caution">
    <text evidence="4">The sequence shown here is derived from an EMBL/GenBank/DDBJ whole genome shotgun (WGS) entry which is preliminary data.</text>
</comment>
<dbReference type="SMART" id="SM00248">
    <property type="entry name" value="ANK"/>
    <property type="match status" value="3"/>
</dbReference>
<dbReference type="InterPro" id="IPR037986">
    <property type="entry name" value="Myo5p-like_CBD_DIL"/>
</dbReference>
<dbReference type="SMART" id="SM01132">
    <property type="entry name" value="DIL"/>
    <property type="match status" value="1"/>
</dbReference>
<sequence length="810" mass="91830">MEAPDENAFQDSPPHKRPLPDDLPKSLDDRRSVPLMAAETEMYDAWQGQSQFLSNPVSSRPLSFNLALDEPTDAHNQALKENDSRLVQMLERQARLKSDAMNSKDNIEAVVKDEKLSEQQKKDTLQGSLNQAASNGDVDIIQQLVNSSAKDYIDINAPDSDGTPPMIYASCFGHEDVIAALIEAGADVDRQDRNQWSSLMWAMTNRHKNIVKLLLDHGAKPELESSTGRTAFDFVAPGSEISDYLHESGYTIGNAGVGGDDFYSSGFSQDRFEEEVAENEMKRRMMMESAINLEVDLGNLGLDEQPESPEEFEEGQEFLWDKCLNDQMFVFQENELDRILDIIITNMTPQRSPSQKPVPANILFLSARYAHYHASAELLERLLVSAMEKINDVVEKHQWDMTILAFWISNATLLLHYLKKDTGLVQATIEFQLQIAELINEIFILIIRDAERRMDKVLDTAMLDHETIPGFEDVTFQHEWKIFKTKSKAKPPEPIEKRFRPPSPKRRAQVSPRNITSLLSSTLFVLDLYDIHSVITAQILSQLFYWLGAELFNRIMGNRKYLARTKAMQIRMNVSTLEDWARTNNRQPEHFEHGSMTSTGENTIEAARRHLAPTVQLLQWLQCFSSLGEDLESLEGTLEQLPRLTPQQLNHAVKYYRPEVGEKGLPKNALKYLYNLQREVSERRSRQRKSMPTPGSPDTAQSPNRAETQSQAPTSPTFSLPQRFEEEEDAPEHLLLDPALMLPFSLPTSTDMLISYGAGFGGTNRERERKYLPSVPPEFLAKLEFSGPSKNGASIYDGAKWSDDGSTWAE</sequence>
<feature type="compositionally biased region" description="Basic and acidic residues" evidence="2">
    <location>
        <begin position="18"/>
        <end position="32"/>
    </location>
</feature>
<evidence type="ECO:0000256" key="2">
    <source>
        <dbReference type="SAM" id="MobiDB-lite"/>
    </source>
</evidence>
<gene>
    <name evidence="4" type="ORF">K490DRAFT_69753</name>
</gene>
<feature type="region of interest" description="Disordered" evidence="2">
    <location>
        <begin position="680"/>
        <end position="718"/>
    </location>
</feature>
<protein>
    <recommendedName>
        <fullName evidence="3">Dilute domain-containing protein</fullName>
    </recommendedName>
</protein>
<feature type="repeat" description="ANK" evidence="1">
    <location>
        <begin position="194"/>
        <end position="226"/>
    </location>
</feature>
<dbReference type="PROSITE" id="PS50297">
    <property type="entry name" value="ANK_REP_REGION"/>
    <property type="match status" value="1"/>
</dbReference>
<name>A0A9P4LVY4_9PEZI</name>
<dbReference type="InterPro" id="IPR002710">
    <property type="entry name" value="Dilute_dom"/>
</dbReference>
<feature type="region of interest" description="Disordered" evidence="2">
    <location>
        <begin position="487"/>
        <end position="511"/>
    </location>
</feature>
<dbReference type="Pfam" id="PF01843">
    <property type="entry name" value="DIL"/>
    <property type="match status" value="1"/>
</dbReference>
<dbReference type="PANTHER" id="PTHR16027">
    <property type="entry name" value="DILUTE DOMAIN-CONTAINING PROTEIN YPR089W"/>
    <property type="match status" value="1"/>
</dbReference>
<dbReference type="CDD" id="cd15473">
    <property type="entry name" value="Myo5p-like_CBD_DIL_ANK"/>
    <property type="match status" value="1"/>
</dbReference>
<dbReference type="PROSITE" id="PS50088">
    <property type="entry name" value="ANK_REPEAT"/>
    <property type="match status" value="2"/>
</dbReference>
<feature type="repeat" description="ANK" evidence="1">
    <location>
        <begin position="161"/>
        <end position="193"/>
    </location>
</feature>
<dbReference type="Pfam" id="PF12796">
    <property type="entry name" value="Ank_2"/>
    <property type="match status" value="1"/>
</dbReference>
<feature type="region of interest" description="Disordered" evidence="2">
    <location>
        <begin position="1"/>
        <end position="32"/>
    </location>
</feature>
<evidence type="ECO:0000313" key="5">
    <source>
        <dbReference type="Proteomes" id="UP000799776"/>
    </source>
</evidence>
<dbReference type="AlphaFoldDB" id="A0A9P4LVY4"/>
<evidence type="ECO:0000256" key="1">
    <source>
        <dbReference type="PROSITE-ProRule" id="PRU00023"/>
    </source>
</evidence>
<dbReference type="PROSITE" id="PS51126">
    <property type="entry name" value="DILUTE"/>
    <property type="match status" value="1"/>
</dbReference>
<keyword evidence="5" id="KW-1185">Reference proteome</keyword>
<dbReference type="PANTHER" id="PTHR16027:SF6">
    <property type="entry name" value="DILUTE DOMAIN-CONTAINING PROTEIN"/>
    <property type="match status" value="1"/>
</dbReference>
<feature type="region of interest" description="Disordered" evidence="2">
    <location>
        <begin position="786"/>
        <end position="810"/>
    </location>
</feature>
<organism evidence="4 5">
    <name type="scientific">Saccharata proteae CBS 121410</name>
    <dbReference type="NCBI Taxonomy" id="1314787"/>
    <lineage>
        <taxon>Eukaryota</taxon>
        <taxon>Fungi</taxon>
        <taxon>Dikarya</taxon>
        <taxon>Ascomycota</taxon>
        <taxon>Pezizomycotina</taxon>
        <taxon>Dothideomycetes</taxon>
        <taxon>Dothideomycetes incertae sedis</taxon>
        <taxon>Botryosphaeriales</taxon>
        <taxon>Saccharataceae</taxon>
        <taxon>Saccharata</taxon>
    </lineage>
</organism>